<dbReference type="CDD" id="cd00082">
    <property type="entry name" value="HisKA"/>
    <property type="match status" value="1"/>
</dbReference>
<protein>
    <recommendedName>
        <fullName evidence="3">histidine kinase</fullName>
        <ecNumber evidence="3">2.7.13.3</ecNumber>
    </recommendedName>
</protein>
<keyword evidence="15" id="KW-1185">Reference proteome</keyword>
<name>A0A1G9AVR7_9PSED</name>
<evidence type="ECO:0000256" key="3">
    <source>
        <dbReference type="ARBA" id="ARBA00012438"/>
    </source>
</evidence>
<evidence type="ECO:0000256" key="11">
    <source>
        <dbReference type="SAM" id="Phobius"/>
    </source>
</evidence>
<dbReference type="EC" id="2.7.13.3" evidence="3"/>
<proteinExistence type="predicted"/>
<keyword evidence="4" id="KW-0597">Phosphoprotein</keyword>
<dbReference type="InterPro" id="IPR050428">
    <property type="entry name" value="TCS_sensor_his_kinase"/>
</dbReference>
<dbReference type="Gene3D" id="6.10.340.10">
    <property type="match status" value="1"/>
</dbReference>
<keyword evidence="6 11" id="KW-0812">Transmembrane</keyword>
<dbReference type="SMART" id="SM00388">
    <property type="entry name" value="HisKA"/>
    <property type="match status" value="1"/>
</dbReference>
<dbReference type="PROSITE" id="PS50885">
    <property type="entry name" value="HAMP"/>
    <property type="match status" value="1"/>
</dbReference>
<dbReference type="SMART" id="SM00304">
    <property type="entry name" value="HAMP"/>
    <property type="match status" value="1"/>
</dbReference>
<feature type="domain" description="Histidine kinase" evidence="12">
    <location>
        <begin position="258"/>
        <end position="473"/>
    </location>
</feature>
<evidence type="ECO:0000256" key="5">
    <source>
        <dbReference type="ARBA" id="ARBA00022679"/>
    </source>
</evidence>
<organism evidence="14 15">
    <name type="scientific">Pseudomonas indica</name>
    <dbReference type="NCBI Taxonomy" id="137658"/>
    <lineage>
        <taxon>Bacteria</taxon>
        <taxon>Pseudomonadati</taxon>
        <taxon>Pseudomonadota</taxon>
        <taxon>Gammaproteobacteria</taxon>
        <taxon>Pseudomonadales</taxon>
        <taxon>Pseudomonadaceae</taxon>
        <taxon>Pseudomonas</taxon>
    </lineage>
</organism>
<dbReference type="CDD" id="cd06225">
    <property type="entry name" value="HAMP"/>
    <property type="match status" value="1"/>
</dbReference>
<dbReference type="SMART" id="SM00387">
    <property type="entry name" value="HATPase_c"/>
    <property type="match status" value="1"/>
</dbReference>
<keyword evidence="8 11" id="KW-1133">Transmembrane helix</keyword>
<evidence type="ECO:0000256" key="1">
    <source>
        <dbReference type="ARBA" id="ARBA00000085"/>
    </source>
</evidence>
<gene>
    <name evidence="14" type="ORF">SAMN05216186_10656</name>
</gene>
<dbReference type="NCBIfam" id="NF012163">
    <property type="entry name" value="BaeS_SmeS"/>
    <property type="match status" value="1"/>
</dbReference>
<dbReference type="GO" id="GO:0005886">
    <property type="term" value="C:plasma membrane"/>
    <property type="evidence" value="ECO:0007669"/>
    <property type="project" value="TreeGrafter"/>
</dbReference>
<keyword evidence="9" id="KW-0902">Two-component regulatory system</keyword>
<dbReference type="SUPFAM" id="SSF47384">
    <property type="entry name" value="Homodimeric domain of signal transducing histidine kinase"/>
    <property type="match status" value="1"/>
</dbReference>
<evidence type="ECO:0000259" key="12">
    <source>
        <dbReference type="PROSITE" id="PS50109"/>
    </source>
</evidence>
<evidence type="ECO:0000313" key="15">
    <source>
        <dbReference type="Proteomes" id="UP000198706"/>
    </source>
</evidence>
<dbReference type="InterPro" id="IPR003660">
    <property type="entry name" value="HAMP_dom"/>
</dbReference>
<dbReference type="FunFam" id="1.10.287.130:FF:000014">
    <property type="entry name" value="Signal transduction histidine-protein kinase BaeS"/>
    <property type="match status" value="1"/>
</dbReference>
<dbReference type="InterPro" id="IPR004358">
    <property type="entry name" value="Sig_transdc_His_kin-like_C"/>
</dbReference>
<keyword evidence="10 11" id="KW-0472">Membrane</keyword>
<evidence type="ECO:0000259" key="13">
    <source>
        <dbReference type="PROSITE" id="PS50885"/>
    </source>
</evidence>
<dbReference type="InterPro" id="IPR036097">
    <property type="entry name" value="HisK_dim/P_sf"/>
</dbReference>
<accession>A0A1G9AVR7</accession>
<dbReference type="Pfam" id="PF00512">
    <property type="entry name" value="HisKA"/>
    <property type="match status" value="1"/>
</dbReference>
<dbReference type="Pfam" id="PF00672">
    <property type="entry name" value="HAMP"/>
    <property type="match status" value="1"/>
</dbReference>
<dbReference type="PANTHER" id="PTHR45436">
    <property type="entry name" value="SENSOR HISTIDINE KINASE YKOH"/>
    <property type="match status" value="1"/>
</dbReference>
<evidence type="ECO:0000256" key="8">
    <source>
        <dbReference type="ARBA" id="ARBA00022989"/>
    </source>
</evidence>
<dbReference type="GO" id="GO:0000155">
    <property type="term" value="F:phosphorelay sensor kinase activity"/>
    <property type="evidence" value="ECO:0007669"/>
    <property type="project" value="InterPro"/>
</dbReference>
<dbReference type="Pfam" id="PF02518">
    <property type="entry name" value="HATPase_c"/>
    <property type="match status" value="1"/>
</dbReference>
<dbReference type="Gene3D" id="1.10.287.130">
    <property type="match status" value="1"/>
</dbReference>
<dbReference type="SUPFAM" id="SSF55874">
    <property type="entry name" value="ATPase domain of HSP90 chaperone/DNA topoisomerase II/histidine kinase"/>
    <property type="match status" value="1"/>
</dbReference>
<dbReference type="InterPro" id="IPR003594">
    <property type="entry name" value="HATPase_dom"/>
</dbReference>
<dbReference type="AlphaFoldDB" id="A0A1G9AVR7"/>
<evidence type="ECO:0000313" key="14">
    <source>
        <dbReference type="EMBL" id="SDK31406.1"/>
    </source>
</evidence>
<dbReference type="InterPro" id="IPR003661">
    <property type="entry name" value="HisK_dim/P_dom"/>
</dbReference>
<dbReference type="PROSITE" id="PS50109">
    <property type="entry name" value="HIS_KIN"/>
    <property type="match status" value="1"/>
</dbReference>
<dbReference type="EMBL" id="FNFD01000006">
    <property type="protein sequence ID" value="SDK31406.1"/>
    <property type="molecule type" value="Genomic_DNA"/>
</dbReference>
<comment type="catalytic activity">
    <reaction evidence="1">
        <text>ATP + protein L-histidine = ADP + protein N-phospho-L-histidine.</text>
        <dbReference type="EC" id="2.7.13.3"/>
    </reaction>
</comment>
<evidence type="ECO:0000256" key="2">
    <source>
        <dbReference type="ARBA" id="ARBA00004370"/>
    </source>
</evidence>
<dbReference type="PRINTS" id="PR00344">
    <property type="entry name" value="BCTRLSENSOR"/>
</dbReference>
<dbReference type="SUPFAM" id="SSF158472">
    <property type="entry name" value="HAMP domain-like"/>
    <property type="match status" value="1"/>
</dbReference>
<dbReference type="InterPro" id="IPR036890">
    <property type="entry name" value="HATPase_C_sf"/>
</dbReference>
<evidence type="ECO:0000256" key="9">
    <source>
        <dbReference type="ARBA" id="ARBA00023012"/>
    </source>
</evidence>
<keyword evidence="5" id="KW-0808">Transferase</keyword>
<reference evidence="14 15" key="1">
    <citation type="submission" date="2016-10" db="EMBL/GenBank/DDBJ databases">
        <authorList>
            <person name="de Groot N.N."/>
        </authorList>
    </citation>
    <scope>NUCLEOTIDE SEQUENCE [LARGE SCALE GENOMIC DNA]</scope>
    <source>
        <strain evidence="14 15">JCM 21544</strain>
    </source>
</reference>
<feature type="domain" description="HAMP" evidence="13">
    <location>
        <begin position="198"/>
        <end position="250"/>
    </location>
</feature>
<dbReference type="InterPro" id="IPR005467">
    <property type="entry name" value="His_kinase_dom"/>
</dbReference>
<keyword evidence="7 14" id="KW-0418">Kinase</keyword>
<feature type="transmembrane region" description="Helical" evidence="11">
    <location>
        <begin position="177"/>
        <end position="197"/>
    </location>
</feature>
<dbReference type="Gene3D" id="3.30.565.10">
    <property type="entry name" value="Histidine kinase-like ATPase, C-terminal domain"/>
    <property type="match status" value="1"/>
</dbReference>
<evidence type="ECO:0000256" key="7">
    <source>
        <dbReference type="ARBA" id="ARBA00022777"/>
    </source>
</evidence>
<evidence type="ECO:0000256" key="10">
    <source>
        <dbReference type="ARBA" id="ARBA00023136"/>
    </source>
</evidence>
<comment type="subcellular location">
    <subcellularLocation>
        <location evidence="2">Membrane</location>
    </subcellularLocation>
</comment>
<dbReference type="STRING" id="137658.SAMN05216186_10656"/>
<evidence type="ECO:0000256" key="6">
    <source>
        <dbReference type="ARBA" id="ARBA00022692"/>
    </source>
</evidence>
<sequence length="474" mass="52406">MTAPRRTPESMKISISTKLFLAVLSTALCVTLAMGAADGWSFVRGFLGYVNELAVQRMDAMQTQVSEGYRQHGNWEFVRNQPRVWFEMTRPENDPFRPGDMSTPRLAPVSDLTGAMLRISLLDERGEPVMSFIEVGRDAVRRPIVVDGRTVGWLAMTPFQSVIEVGGQRFLHNQLRASLVVGLIALLLAALIAWWVARRLLAPVKQVAAATHRLAAGEYTERVSVDSQDEVGQLARDFNQLAHTLERNEQMRRAFMADVSHELRTPLAILRGELEAIEDGVRKLDGESLRSLQAEVGMLSKLVDDLYELSLADVGALTYRKSELDIVEQLRIVLGIYRDRCAEHGLALELQLPAQPVPVLADAGRLQQLFSNLLENTMRYTHAGGCLRVAVQVEDDAVSIDFLDSAPGVDERHLPRLFERFYRGEGSRSRASGGSGLGLAICHSIVEAHGGTIEARPSPLGGLWLNIRLPKGGQ</sequence>
<dbReference type="PANTHER" id="PTHR45436:SF5">
    <property type="entry name" value="SENSOR HISTIDINE KINASE TRCS"/>
    <property type="match status" value="1"/>
</dbReference>
<dbReference type="Proteomes" id="UP000198706">
    <property type="component" value="Unassembled WGS sequence"/>
</dbReference>
<evidence type="ECO:0000256" key="4">
    <source>
        <dbReference type="ARBA" id="ARBA00022553"/>
    </source>
</evidence>